<protein>
    <submittedName>
        <fullName evidence="2">TIGR03086 family metal-binding protein</fullName>
    </submittedName>
</protein>
<dbReference type="InterPro" id="IPR024344">
    <property type="entry name" value="MDMPI_metal-binding"/>
</dbReference>
<evidence type="ECO:0000313" key="3">
    <source>
        <dbReference type="Proteomes" id="UP001500967"/>
    </source>
</evidence>
<sequence length="183" mass="20023">MHMLITQAVEPTRTVVRTIRDEQLGAPTPCREFDVLALLNHLLQWAPALIGAARKVETAPVEPPADWRRELDARFDELVAGWSTPEAWEGTTRMGGPTDFPAPMIGGMVLTELVVHGWDLARATGQSPTWPDEVLRPLVSEAQGMAEQGRQLGIFGPEVPVPADAPPLMRILGLSGRDPGWRP</sequence>
<name>A0ABN0UPW9_9ACTN</name>
<feature type="domain" description="Mycothiol-dependent maleylpyruvate isomerase metal-binding" evidence="1">
    <location>
        <begin position="7"/>
        <end position="121"/>
    </location>
</feature>
<dbReference type="EMBL" id="BAAAGX010000018">
    <property type="protein sequence ID" value="GAA0257709.1"/>
    <property type="molecule type" value="Genomic_DNA"/>
</dbReference>
<reference evidence="2 3" key="1">
    <citation type="journal article" date="2019" name="Int. J. Syst. Evol. Microbiol.">
        <title>The Global Catalogue of Microorganisms (GCM) 10K type strain sequencing project: providing services to taxonomists for standard genome sequencing and annotation.</title>
        <authorList>
            <consortium name="The Broad Institute Genomics Platform"/>
            <consortium name="The Broad Institute Genome Sequencing Center for Infectious Disease"/>
            <person name="Wu L."/>
            <person name="Ma J."/>
        </authorList>
    </citation>
    <scope>NUCLEOTIDE SEQUENCE [LARGE SCALE GENOMIC DNA]</scope>
    <source>
        <strain evidence="2 3">JCM 10425</strain>
    </source>
</reference>
<dbReference type="InterPro" id="IPR017520">
    <property type="entry name" value="CHP03086"/>
</dbReference>
<accession>A0ABN0UPW9</accession>
<keyword evidence="3" id="KW-1185">Reference proteome</keyword>
<evidence type="ECO:0000313" key="2">
    <source>
        <dbReference type="EMBL" id="GAA0257709.1"/>
    </source>
</evidence>
<evidence type="ECO:0000259" key="1">
    <source>
        <dbReference type="Pfam" id="PF11716"/>
    </source>
</evidence>
<dbReference type="NCBIfam" id="TIGR03086">
    <property type="entry name" value="TIGR03086 family metal-binding protein"/>
    <property type="match status" value="1"/>
</dbReference>
<dbReference type="Gene3D" id="1.20.120.450">
    <property type="entry name" value="dinb family like domain"/>
    <property type="match status" value="1"/>
</dbReference>
<dbReference type="Pfam" id="PF11716">
    <property type="entry name" value="MDMPI_N"/>
    <property type="match status" value="1"/>
</dbReference>
<dbReference type="NCBIfam" id="TIGR03083">
    <property type="entry name" value="maleylpyruvate isomerase family mycothiol-dependent enzyme"/>
    <property type="match status" value="1"/>
</dbReference>
<gene>
    <name evidence="2" type="ORF">GCM10009539_48870</name>
</gene>
<comment type="caution">
    <text evidence="2">The sequence shown here is derived from an EMBL/GenBank/DDBJ whole genome shotgun (WGS) entry which is preliminary data.</text>
</comment>
<proteinExistence type="predicted"/>
<dbReference type="RefSeq" id="WP_344651229.1">
    <property type="nucleotide sequence ID" value="NZ_BAAAGX010000018.1"/>
</dbReference>
<dbReference type="Proteomes" id="UP001500967">
    <property type="component" value="Unassembled WGS sequence"/>
</dbReference>
<dbReference type="InterPro" id="IPR017517">
    <property type="entry name" value="Maleyloyr_isom"/>
</dbReference>
<dbReference type="SUPFAM" id="SSF109854">
    <property type="entry name" value="DinB/YfiT-like putative metalloenzymes"/>
    <property type="match status" value="1"/>
</dbReference>
<dbReference type="InterPro" id="IPR034660">
    <property type="entry name" value="DinB/YfiT-like"/>
</dbReference>
<organism evidence="2 3">
    <name type="scientific">Cryptosporangium japonicum</name>
    <dbReference type="NCBI Taxonomy" id="80872"/>
    <lineage>
        <taxon>Bacteria</taxon>
        <taxon>Bacillati</taxon>
        <taxon>Actinomycetota</taxon>
        <taxon>Actinomycetes</taxon>
        <taxon>Cryptosporangiales</taxon>
        <taxon>Cryptosporangiaceae</taxon>
        <taxon>Cryptosporangium</taxon>
    </lineage>
</organism>